<comment type="caution">
    <text evidence="1">The sequence shown here is derived from an EMBL/GenBank/DDBJ whole genome shotgun (WGS) entry which is preliminary data.</text>
</comment>
<evidence type="ECO:0000313" key="1">
    <source>
        <dbReference type="EMBL" id="OLR48695.1"/>
    </source>
</evidence>
<dbReference type="AlphaFoldDB" id="A0A1Q9JBU4"/>
<reference evidence="1 2" key="1">
    <citation type="submission" date="2016-09" db="EMBL/GenBank/DDBJ databases">
        <authorList>
            <person name="Capua I."/>
            <person name="De Benedictis P."/>
            <person name="Joannis T."/>
            <person name="Lombin L.H."/>
            <person name="Cattoli G."/>
        </authorList>
    </citation>
    <scope>NUCLEOTIDE SEQUENCE [LARGE SCALE GENOMIC DNA]</scope>
    <source>
        <strain evidence="1 2">132A</strain>
    </source>
</reference>
<name>A0A1Q9JBU4_HELPX</name>
<organism evidence="1 2">
    <name type="scientific">Helicobacter pylori</name>
    <name type="common">Campylobacter pylori</name>
    <dbReference type="NCBI Taxonomy" id="210"/>
    <lineage>
        <taxon>Bacteria</taxon>
        <taxon>Pseudomonadati</taxon>
        <taxon>Campylobacterota</taxon>
        <taxon>Epsilonproteobacteria</taxon>
        <taxon>Campylobacterales</taxon>
        <taxon>Helicobacteraceae</taxon>
        <taxon>Helicobacter</taxon>
    </lineage>
</organism>
<evidence type="ECO:0000313" key="2">
    <source>
        <dbReference type="Proteomes" id="UP000186621"/>
    </source>
</evidence>
<sequence length="101" mass="10740">MKNNTAGTTTITTTHTTTTITAVNTTITTTALIMKKVVAVLAIVIIKKKVAATGITSNIGVARGNLTRVVSGFDFEIQSFKSNPLNPIKPTRLIFIVTNAH</sequence>
<accession>A0A1Q9JBU4</accession>
<dbReference type="EMBL" id="MJMX01000006">
    <property type="protein sequence ID" value="OLR48695.1"/>
    <property type="molecule type" value="Genomic_DNA"/>
</dbReference>
<proteinExistence type="predicted"/>
<protein>
    <submittedName>
        <fullName evidence="1">Uncharacterized protein</fullName>
    </submittedName>
</protein>
<dbReference type="Proteomes" id="UP000186621">
    <property type="component" value="Unassembled WGS sequence"/>
</dbReference>
<gene>
    <name evidence="1" type="ORF">BIZ48_07420</name>
</gene>